<organism evidence="2 3">
    <name type="scientific">Gomphosphaeria aponina SAG 52.96 = DSM 107014</name>
    <dbReference type="NCBI Taxonomy" id="1521640"/>
    <lineage>
        <taxon>Bacteria</taxon>
        <taxon>Bacillati</taxon>
        <taxon>Cyanobacteriota</taxon>
        <taxon>Cyanophyceae</taxon>
        <taxon>Oscillatoriophycideae</taxon>
        <taxon>Chroococcales</taxon>
        <taxon>Gomphosphaeriaceae</taxon>
        <taxon>Gomphosphaeria</taxon>
    </lineage>
</organism>
<evidence type="ECO:0000313" key="3">
    <source>
        <dbReference type="Proteomes" id="UP000767446"/>
    </source>
</evidence>
<comment type="caution">
    <text evidence="2">The sequence shown here is derived from an EMBL/GenBank/DDBJ whole genome shotgun (WGS) entry which is preliminary data.</text>
</comment>
<dbReference type="Proteomes" id="UP000767446">
    <property type="component" value="Unassembled WGS sequence"/>
</dbReference>
<evidence type="ECO:0000256" key="1">
    <source>
        <dbReference type="SAM" id="MobiDB-lite"/>
    </source>
</evidence>
<feature type="compositionally biased region" description="Basic and acidic residues" evidence="1">
    <location>
        <begin position="1"/>
        <end position="10"/>
    </location>
</feature>
<feature type="region of interest" description="Disordered" evidence="1">
    <location>
        <begin position="1"/>
        <end position="29"/>
    </location>
</feature>
<gene>
    <name evidence="2" type="ORF">DSM107014_15040</name>
</gene>
<sequence>MAIRKVRTDAEVEENVTGKHPWKDDNQPIPLTPTSQYALGDIVFISHEPTSPSNIAGVVITQPELAQNGCWRITVELKDSDVKCINSYKKLGV</sequence>
<reference evidence="2" key="1">
    <citation type="submission" date="2021-02" db="EMBL/GenBank/DDBJ databases">
        <title>Metagenome analyses of Stigonema ocellatum DSM 106950, Chlorogloea purpurea SAG 13.99 and Gomphosphaeria aponina DSM 107014.</title>
        <authorList>
            <person name="Marter P."/>
            <person name="Huang S."/>
        </authorList>
    </citation>
    <scope>NUCLEOTIDE SEQUENCE</scope>
    <source>
        <strain evidence="2">JP213</strain>
    </source>
</reference>
<proteinExistence type="predicted"/>
<evidence type="ECO:0000313" key="2">
    <source>
        <dbReference type="EMBL" id="MBR8829188.1"/>
    </source>
</evidence>
<dbReference type="EMBL" id="JADQBC010000115">
    <property type="protein sequence ID" value="MBR8829188.1"/>
    <property type="molecule type" value="Genomic_DNA"/>
</dbReference>
<name>A0A941GWQ4_9CHRO</name>
<dbReference type="AlphaFoldDB" id="A0A941GWQ4"/>
<accession>A0A941GWQ4</accession>
<protein>
    <submittedName>
        <fullName evidence="2">Uncharacterized protein</fullName>
    </submittedName>
</protein>